<dbReference type="GeneID" id="36326518"/>
<keyword evidence="2" id="KW-1185">Reference proteome</keyword>
<evidence type="ECO:0000313" key="2">
    <source>
        <dbReference type="Proteomes" id="UP000194127"/>
    </source>
</evidence>
<reference evidence="1 2" key="1">
    <citation type="submission" date="2017-04" db="EMBL/GenBank/DDBJ databases">
        <title>Genome Sequence of the Model Brown-Rot Fungus Postia placenta SB12.</title>
        <authorList>
            <consortium name="DOE Joint Genome Institute"/>
            <person name="Gaskell J."/>
            <person name="Kersten P."/>
            <person name="Larrondo L.F."/>
            <person name="Canessa P."/>
            <person name="Martinez D."/>
            <person name="Hibbett D."/>
            <person name="Schmoll M."/>
            <person name="Kubicek C.P."/>
            <person name="Martinez A.T."/>
            <person name="Yadav J."/>
            <person name="Master E."/>
            <person name="Magnuson J.K."/>
            <person name="James T."/>
            <person name="Yaver D."/>
            <person name="Berka R."/>
            <person name="Labutti K."/>
            <person name="Lipzen A."/>
            <person name="Aerts A."/>
            <person name="Barry K."/>
            <person name="Henrissat B."/>
            <person name="Blanchette R."/>
            <person name="Grigoriev I."/>
            <person name="Cullen D."/>
        </authorList>
    </citation>
    <scope>NUCLEOTIDE SEQUENCE [LARGE SCALE GENOMIC DNA]</scope>
    <source>
        <strain evidence="1 2">MAD-698-R-SB12</strain>
    </source>
</reference>
<proteinExistence type="predicted"/>
<organism evidence="1 2">
    <name type="scientific">Postia placenta MAD-698-R-SB12</name>
    <dbReference type="NCBI Taxonomy" id="670580"/>
    <lineage>
        <taxon>Eukaryota</taxon>
        <taxon>Fungi</taxon>
        <taxon>Dikarya</taxon>
        <taxon>Basidiomycota</taxon>
        <taxon>Agaricomycotina</taxon>
        <taxon>Agaricomycetes</taxon>
        <taxon>Polyporales</taxon>
        <taxon>Adustoporiaceae</taxon>
        <taxon>Rhodonia</taxon>
    </lineage>
</organism>
<gene>
    <name evidence="1" type="ORF">POSPLADRAFT_1062872</name>
</gene>
<dbReference type="Proteomes" id="UP000194127">
    <property type="component" value="Unassembled WGS sequence"/>
</dbReference>
<dbReference type="AlphaFoldDB" id="A0A1X6MIV5"/>
<dbReference type="RefSeq" id="XP_024333171.1">
    <property type="nucleotide sequence ID" value="XM_024481568.1"/>
</dbReference>
<dbReference type="EMBL" id="KZ110614">
    <property type="protein sequence ID" value="OSX56377.1"/>
    <property type="molecule type" value="Genomic_DNA"/>
</dbReference>
<evidence type="ECO:0000313" key="1">
    <source>
        <dbReference type="EMBL" id="OSX56377.1"/>
    </source>
</evidence>
<accession>A0A1X6MIV5</accession>
<sequence>MALYRNHDPQLTEHPVILSQLDNREVRNYLLIAAWMVMIRALARIHEVQHDVDVEMEDA</sequence>
<name>A0A1X6MIV5_9APHY</name>
<protein>
    <submittedName>
        <fullName evidence="1">Uncharacterized protein</fullName>
    </submittedName>
</protein>